<evidence type="ECO:0000313" key="6">
    <source>
        <dbReference type="Proteomes" id="UP000239590"/>
    </source>
</evidence>
<dbReference type="GO" id="GO:0016020">
    <property type="term" value="C:membrane"/>
    <property type="evidence" value="ECO:0007669"/>
    <property type="project" value="InterPro"/>
</dbReference>
<comment type="caution">
    <text evidence="5">The sequence shown here is derived from an EMBL/GenBank/DDBJ whole genome shotgun (WGS) entry which is preliminary data.</text>
</comment>
<dbReference type="InterPro" id="IPR006143">
    <property type="entry name" value="RND_pump_MFP"/>
</dbReference>
<accession>A0A2S7ILN2</accession>
<evidence type="ECO:0000256" key="3">
    <source>
        <dbReference type="SAM" id="Coils"/>
    </source>
</evidence>
<keyword evidence="2" id="KW-0813">Transport</keyword>
<dbReference type="Proteomes" id="UP000239590">
    <property type="component" value="Unassembled WGS sequence"/>
</dbReference>
<keyword evidence="3" id="KW-0175">Coiled coil</keyword>
<proteinExistence type="inferred from homology"/>
<protein>
    <submittedName>
        <fullName evidence="5">Efflux transporter periplasmic adaptor subunit</fullName>
    </submittedName>
</protein>
<evidence type="ECO:0000256" key="2">
    <source>
        <dbReference type="ARBA" id="ARBA00022448"/>
    </source>
</evidence>
<dbReference type="PANTHER" id="PTHR30097">
    <property type="entry name" value="CATION EFFLUX SYSTEM PROTEIN CUSB"/>
    <property type="match status" value="1"/>
</dbReference>
<dbReference type="SUPFAM" id="SSF111369">
    <property type="entry name" value="HlyD-like secretion proteins"/>
    <property type="match status" value="1"/>
</dbReference>
<dbReference type="NCBIfam" id="TIGR01730">
    <property type="entry name" value="RND_mfp"/>
    <property type="match status" value="1"/>
</dbReference>
<dbReference type="PANTHER" id="PTHR30097:SF4">
    <property type="entry name" value="SLR6042 PROTEIN"/>
    <property type="match status" value="1"/>
</dbReference>
<dbReference type="Gene3D" id="1.10.287.470">
    <property type="entry name" value="Helix hairpin bin"/>
    <property type="match status" value="1"/>
</dbReference>
<evidence type="ECO:0000256" key="4">
    <source>
        <dbReference type="SAM" id="MobiDB-lite"/>
    </source>
</evidence>
<dbReference type="RefSeq" id="WP_104709848.1">
    <property type="nucleotide sequence ID" value="NZ_PTRA01000001.1"/>
</dbReference>
<gene>
    <name evidence="5" type="ORF">C5O19_03025</name>
</gene>
<feature type="coiled-coil region" evidence="3">
    <location>
        <begin position="179"/>
        <end position="206"/>
    </location>
</feature>
<reference evidence="6" key="1">
    <citation type="submission" date="2018-02" db="EMBL/GenBank/DDBJ databases">
        <title>Genome sequencing of Solimonas sp. HR-BB.</title>
        <authorList>
            <person name="Lee Y."/>
            <person name="Jeon C.O."/>
        </authorList>
    </citation>
    <scope>NUCLEOTIDE SEQUENCE [LARGE SCALE GENOMIC DNA]</scope>
    <source>
        <strain evidence="6">HR-U</strain>
    </source>
</reference>
<dbReference type="AlphaFoldDB" id="A0A2S7ILN2"/>
<organism evidence="5 6">
    <name type="scientific">Siphonobacter curvatus</name>
    <dbReference type="NCBI Taxonomy" id="2094562"/>
    <lineage>
        <taxon>Bacteria</taxon>
        <taxon>Pseudomonadati</taxon>
        <taxon>Bacteroidota</taxon>
        <taxon>Cytophagia</taxon>
        <taxon>Cytophagales</taxon>
        <taxon>Cytophagaceae</taxon>
        <taxon>Siphonobacter</taxon>
    </lineage>
</organism>
<dbReference type="Gene3D" id="2.40.50.100">
    <property type="match status" value="1"/>
</dbReference>
<dbReference type="GO" id="GO:0015679">
    <property type="term" value="P:plasma membrane copper ion transport"/>
    <property type="evidence" value="ECO:0007669"/>
    <property type="project" value="TreeGrafter"/>
</dbReference>
<dbReference type="Gene3D" id="2.40.420.20">
    <property type="match status" value="1"/>
</dbReference>
<name>A0A2S7ILN2_9BACT</name>
<keyword evidence="6" id="KW-1185">Reference proteome</keyword>
<dbReference type="Gene3D" id="2.40.30.170">
    <property type="match status" value="1"/>
</dbReference>
<feature type="region of interest" description="Disordered" evidence="4">
    <location>
        <begin position="25"/>
        <end position="67"/>
    </location>
</feature>
<evidence type="ECO:0000313" key="5">
    <source>
        <dbReference type="EMBL" id="PQA58651.1"/>
    </source>
</evidence>
<sequence length="415" mass="45649">MKSYRFLLLLTLGLYLGSCQKKTSETEHAGHSHEHGEAGHDDHEGHDHGDHDHHHDEEEGHEAEEAELTETQYKAAQITLGSVQQKAIAGTIQVTGVLSMPPQQQISISFPYGGIVRSTTLLPGKWVNKGEVLLTLENPEFITLQQEYLEAQSQLAYTEKENQRQSELSRENVSAAKTFQRSSAELQGLQARLQGLRQKLSLLQLTPAAVSKGIQNRIAVRASSSGYVTHVNVNTGKAVQANEMLAELADTRFVQAELTVFEKDLSKLRTGQKVQLQLGHETSPRTATVLLIGREITPERAVKVLCKLDQTSRELVPGTYLTAQISGGSTEVATLPESAVVRSGDKQYIFVSEGTHKEEGGTHYPFKRLEIQTGLTQNGFVEVKLPEAVKPNTIVVKGAYDLLSVMNNSEHGHSH</sequence>
<feature type="compositionally biased region" description="Basic and acidic residues" evidence="4">
    <location>
        <begin position="25"/>
        <end position="58"/>
    </location>
</feature>
<dbReference type="OrthoDB" id="9814657at2"/>
<dbReference type="GO" id="GO:0022857">
    <property type="term" value="F:transmembrane transporter activity"/>
    <property type="evidence" value="ECO:0007669"/>
    <property type="project" value="InterPro"/>
</dbReference>
<dbReference type="InterPro" id="IPR051909">
    <property type="entry name" value="MFP_Cation_Efflux"/>
</dbReference>
<comment type="similarity">
    <text evidence="1">Belongs to the membrane fusion protein (MFP) (TC 8.A.1) family.</text>
</comment>
<dbReference type="GO" id="GO:0060003">
    <property type="term" value="P:copper ion export"/>
    <property type="evidence" value="ECO:0007669"/>
    <property type="project" value="TreeGrafter"/>
</dbReference>
<dbReference type="EMBL" id="PTRA01000001">
    <property type="protein sequence ID" value="PQA58651.1"/>
    <property type="molecule type" value="Genomic_DNA"/>
</dbReference>
<evidence type="ECO:0000256" key="1">
    <source>
        <dbReference type="ARBA" id="ARBA00009477"/>
    </source>
</evidence>
<dbReference type="GO" id="GO:0030313">
    <property type="term" value="C:cell envelope"/>
    <property type="evidence" value="ECO:0007669"/>
    <property type="project" value="TreeGrafter"/>
</dbReference>